<evidence type="ECO:0000313" key="2">
    <source>
        <dbReference type="EMBL" id="GES28510.1"/>
    </source>
</evidence>
<evidence type="ECO:0000313" key="3">
    <source>
        <dbReference type="Proteomes" id="UP000325598"/>
    </source>
</evidence>
<comment type="caution">
    <text evidence="2">The sequence shown here is derived from an EMBL/GenBank/DDBJ whole genome shotgun (WGS) entry which is preliminary data.</text>
</comment>
<protein>
    <submittedName>
        <fullName evidence="2">Uncharacterized protein</fullName>
    </submittedName>
</protein>
<name>A0A5J4LAL4_9ACTN</name>
<feature type="compositionally biased region" description="Low complexity" evidence="1">
    <location>
        <begin position="1"/>
        <end position="19"/>
    </location>
</feature>
<dbReference type="EMBL" id="BLAG01000005">
    <property type="protein sequence ID" value="GES28510.1"/>
    <property type="molecule type" value="Genomic_DNA"/>
</dbReference>
<accession>A0A5J4LAL4</accession>
<evidence type="ECO:0000256" key="1">
    <source>
        <dbReference type="SAM" id="MobiDB-lite"/>
    </source>
</evidence>
<dbReference type="AlphaFoldDB" id="A0A5J4LAL4"/>
<dbReference type="Proteomes" id="UP000325598">
    <property type="component" value="Unassembled WGS sequence"/>
</dbReference>
<reference evidence="2 3" key="1">
    <citation type="submission" date="2019-10" db="EMBL/GenBank/DDBJ databases">
        <title>Whole genome shotgun sequence of Streptomyces angustmyceticus NBRC 3934.</title>
        <authorList>
            <person name="Hosoyama A."/>
            <person name="Ichikawa N."/>
            <person name="Kimura A."/>
            <person name="Kitahashi Y."/>
            <person name="Komaki H."/>
            <person name="Uohara A."/>
        </authorList>
    </citation>
    <scope>NUCLEOTIDE SEQUENCE [LARGE SCALE GENOMIC DNA]</scope>
    <source>
        <strain evidence="2 3">NBRC 3934</strain>
    </source>
</reference>
<gene>
    <name evidence="2" type="ORF">San01_09970</name>
</gene>
<proteinExistence type="predicted"/>
<keyword evidence="3" id="KW-1185">Reference proteome</keyword>
<feature type="region of interest" description="Disordered" evidence="1">
    <location>
        <begin position="1"/>
        <end position="64"/>
    </location>
</feature>
<sequence length="79" mass="8062">MVAGTPCRRPGGSRPCPAGRRYDRGKAFRVSVTPGARGEFGPPGDGYDGTVMTPCQRARRPRSAAAAAMPAAAAATSTV</sequence>
<organism evidence="2 3">
    <name type="scientific">Streptomyces angustmyceticus</name>
    <dbReference type="NCBI Taxonomy" id="285578"/>
    <lineage>
        <taxon>Bacteria</taxon>
        <taxon>Bacillati</taxon>
        <taxon>Actinomycetota</taxon>
        <taxon>Actinomycetes</taxon>
        <taxon>Kitasatosporales</taxon>
        <taxon>Streptomycetaceae</taxon>
        <taxon>Streptomyces</taxon>
    </lineage>
</organism>